<dbReference type="PANTHER" id="PTHR30055">
    <property type="entry name" value="HTH-TYPE TRANSCRIPTIONAL REGULATOR RUTR"/>
    <property type="match status" value="1"/>
</dbReference>
<dbReference type="EMBL" id="JAENJH010000006">
    <property type="protein sequence ID" value="MBK1787151.1"/>
    <property type="molecule type" value="Genomic_DNA"/>
</dbReference>
<evidence type="ECO:0000256" key="1">
    <source>
        <dbReference type="ARBA" id="ARBA00023125"/>
    </source>
</evidence>
<dbReference type="PROSITE" id="PS50977">
    <property type="entry name" value="HTH_TETR_2"/>
    <property type="match status" value="1"/>
</dbReference>
<dbReference type="Proteomes" id="UP000635245">
    <property type="component" value="Unassembled WGS sequence"/>
</dbReference>
<evidence type="ECO:0000259" key="4">
    <source>
        <dbReference type="PROSITE" id="PS50977"/>
    </source>
</evidence>
<accession>A0A934V3D2</accession>
<keyword evidence="6" id="KW-1185">Reference proteome</keyword>
<dbReference type="InterPro" id="IPR001647">
    <property type="entry name" value="HTH_TetR"/>
</dbReference>
<sequence>MSAESNDDVTTPGRRRPSRSRGDQQEIALLDSAQRLLTAMTPLAEITIERIASGAGLSRPSVYFYFDSKEAILRAVLQRLTRTLSAEIRDQPGRTFADTLDTFLEVVSHTWRTQPALVCAAFELAVRDAAFRQSWQDYFLNCGEVLVIAAERDQAAGLLPNFGATRPALIALCFMYERNCYLLFSREHQPEEEDELFALLRGLFRRAVGAAG</sequence>
<dbReference type="GO" id="GO:0003700">
    <property type="term" value="F:DNA-binding transcription factor activity"/>
    <property type="evidence" value="ECO:0007669"/>
    <property type="project" value="TreeGrafter"/>
</dbReference>
<gene>
    <name evidence="5" type="ORF">JHE00_22730</name>
</gene>
<dbReference type="InterPro" id="IPR050109">
    <property type="entry name" value="HTH-type_TetR-like_transc_reg"/>
</dbReference>
<dbReference type="Pfam" id="PF00440">
    <property type="entry name" value="TetR_N"/>
    <property type="match status" value="1"/>
</dbReference>
<dbReference type="SUPFAM" id="SSF46689">
    <property type="entry name" value="Homeodomain-like"/>
    <property type="match status" value="1"/>
</dbReference>
<organism evidence="5 6">
    <name type="scientific">Prauserella cavernicola</name>
    <dbReference type="NCBI Taxonomy" id="2800127"/>
    <lineage>
        <taxon>Bacteria</taxon>
        <taxon>Bacillati</taxon>
        <taxon>Actinomycetota</taxon>
        <taxon>Actinomycetes</taxon>
        <taxon>Pseudonocardiales</taxon>
        <taxon>Pseudonocardiaceae</taxon>
        <taxon>Prauserella</taxon>
    </lineage>
</organism>
<dbReference type="PANTHER" id="PTHR30055:SF184">
    <property type="entry name" value="HTH-TYPE TRANSCRIPTIONAL REGULATOR ETHR"/>
    <property type="match status" value="1"/>
</dbReference>
<dbReference type="RefSeq" id="WP_200321478.1">
    <property type="nucleotide sequence ID" value="NZ_JAENJH010000006.1"/>
</dbReference>
<evidence type="ECO:0000256" key="2">
    <source>
        <dbReference type="PROSITE-ProRule" id="PRU00335"/>
    </source>
</evidence>
<dbReference type="Gene3D" id="1.10.357.10">
    <property type="entry name" value="Tetracycline Repressor, domain 2"/>
    <property type="match status" value="1"/>
</dbReference>
<dbReference type="SUPFAM" id="SSF48498">
    <property type="entry name" value="Tetracyclin repressor-like, C-terminal domain"/>
    <property type="match status" value="1"/>
</dbReference>
<evidence type="ECO:0000313" key="5">
    <source>
        <dbReference type="EMBL" id="MBK1787151.1"/>
    </source>
</evidence>
<name>A0A934V3D2_9PSEU</name>
<feature type="region of interest" description="Disordered" evidence="3">
    <location>
        <begin position="1"/>
        <end position="24"/>
    </location>
</feature>
<evidence type="ECO:0000256" key="3">
    <source>
        <dbReference type="SAM" id="MobiDB-lite"/>
    </source>
</evidence>
<feature type="DNA-binding region" description="H-T-H motif" evidence="2">
    <location>
        <begin position="47"/>
        <end position="66"/>
    </location>
</feature>
<dbReference type="InterPro" id="IPR009057">
    <property type="entry name" value="Homeodomain-like_sf"/>
</dbReference>
<dbReference type="Gene3D" id="1.10.10.60">
    <property type="entry name" value="Homeodomain-like"/>
    <property type="match status" value="1"/>
</dbReference>
<comment type="caution">
    <text evidence="5">The sequence shown here is derived from an EMBL/GenBank/DDBJ whole genome shotgun (WGS) entry which is preliminary data.</text>
</comment>
<dbReference type="AlphaFoldDB" id="A0A934V3D2"/>
<keyword evidence="1 2" id="KW-0238">DNA-binding</keyword>
<reference evidence="5" key="1">
    <citation type="submission" date="2020-12" db="EMBL/GenBank/DDBJ databases">
        <title>Prauserella sp. ASG 168, a novel actinomycete isolated from cave rock.</title>
        <authorList>
            <person name="Suriyachadkun C."/>
        </authorList>
    </citation>
    <scope>NUCLEOTIDE SEQUENCE</scope>
    <source>
        <strain evidence="5">ASG 168</strain>
    </source>
</reference>
<dbReference type="GO" id="GO:0000976">
    <property type="term" value="F:transcription cis-regulatory region binding"/>
    <property type="evidence" value="ECO:0007669"/>
    <property type="project" value="TreeGrafter"/>
</dbReference>
<evidence type="ECO:0000313" key="6">
    <source>
        <dbReference type="Proteomes" id="UP000635245"/>
    </source>
</evidence>
<feature type="domain" description="HTH tetR-type" evidence="4">
    <location>
        <begin position="23"/>
        <end position="84"/>
    </location>
</feature>
<proteinExistence type="predicted"/>
<protein>
    <submittedName>
        <fullName evidence="5">TetR/AcrR family transcriptional regulator</fullName>
    </submittedName>
</protein>
<dbReference type="InterPro" id="IPR036271">
    <property type="entry name" value="Tet_transcr_reg_TetR-rel_C_sf"/>
</dbReference>